<comment type="caution">
    <text evidence="1">The sequence shown here is derived from an EMBL/GenBank/DDBJ whole genome shotgun (WGS) entry which is preliminary data.</text>
</comment>
<gene>
    <name evidence="1" type="ORF">S01H1_32810</name>
</gene>
<evidence type="ECO:0000313" key="1">
    <source>
        <dbReference type="EMBL" id="GAG06123.1"/>
    </source>
</evidence>
<dbReference type="AlphaFoldDB" id="X0V0R6"/>
<organism evidence="1">
    <name type="scientific">marine sediment metagenome</name>
    <dbReference type="NCBI Taxonomy" id="412755"/>
    <lineage>
        <taxon>unclassified sequences</taxon>
        <taxon>metagenomes</taxon>
        <taxon>ecological metagenomes</taxon>
    </lineage>
</organism>
<feature type="non-terminal residue" evidence="1">
    <location>
        <position position="1"/>
    </location>
</feature>
<accession>X0V0R6</accession>
<sequence>LRAGRKALRDKQFNQALWYMNMKNRYSWSEKTETSTRIAEDMSADELDEAIKRAVKKIKTLKLD</sequence>
<name>X0V0R6_9ZZZZ</name>
<reference evidence="1" key="1">
    <citation type="journal article" date="2014" name="Front. Microbiol.">
        <title>High frequency of phylogenetically diverse reductive dehalogenase-homologous genes in deep subseafloor sedimentary metagenomes.</title>
        <authorList>
            <person name="Kawai M."/>
            <person name="Futagami T."/>
            <person name="Toyoda A."/>
            <person name="Takaki Y."/>
            <person name="Nishi S."/>
            <person name="Hori S."/>
            <person name="Arai W."/>
            <person name="Tsubouchi T."/>
            <person name="Morono Y."/>
            <person name="Uchiyama I."/>
            <person name="Ito T."/>
            <person name="Fujiyama A."/>
            <person name="Inagaki F."/>
            <person name="Takami H."/>
        </authorList>
    </citation>
    <scope>NUCLEOTIDE SEQUENCE</scope>
    <source>
        <strain evidence="1">Expedition CK06-06</strain>
    </source>
</reference>
<protein>
    <submittedName>
        <fullName evidence="1">Uncharacterized protein</fullName>
    </submittedName>
</protein>
<dbReference type="EMBL" id="BARS01020339">
    <property type="protein sequence ID" value="GAG06123.1"/>
    <property type="molecule type" value="Genomic_DNA"/>
</dbReference>
<proteinExistence type="predicted"/>